<keyword evidence="6" id="KW-1185">Reference proteome</keyword>
<name>A0A218P2J2_THECE</name>
<dbReference type="AlphaFoldDB" id="A0A218P2J2"/>
<dbReference type="SUPFAM" id="SSF52540">
    <property type="entry name" value="P-loop containing nucleoside triphosphate hydrolases"/>
    <property type="match status" value="1"/>
</dbReference>
<organism evidence="5 6">
    <name type="scientific">Thermococcus celer Vu 13 = JCM 8558</name>
    <dbReference type="NCBI Taxonomy" id="1293037"/>
    <lineage>
        <taxon>Archaea</taxon>
        <taxon>Methanobacteriati</taxon>
        <taxon>Methanobacteriota</taxon>
        <taxon>Thermococci</taxon>
        <taxon>Thermococcales</taxon>
        <taxon>Thermococcaceae</taxon>
        <taxon>Thermococcus</taxon>
    </lineage>
</organism>
<dbReference type="SMART" id="SM00382">
    <property type="entry name" value="AAA"/>
    <property type="match status" value="1"/>
</dbReference>
<dbReference type="PROSITE" id="PS50893">
    <property type="entry name" value="ABC_TRANSPORTER_2"/>
    <property type="match status" value="1"/>
</dbReference>
<gene>
    <name evidence="5" type="ORF">A3L02_05980</name>
</gene>
<evidence type="ECO:0000256" key="2">
    <source>
        <dbReference type="ARBA" id="ARBA00022741"/>
    </source>
</evidence>
<proteinExistence type="predicted"/>
<dbReference type="Pfam" id="PF00005">
    <property type="entry name" value="ABC_tran"/>
    <property type="match status" value="1"/>
</dbReference>
<dbReference type="GO" id="GO:0005524">
    <property type="term" value="F:ATP binding"/>
    <property type="evidence" value="ECO:0007669"/>
    <property type="project" value="UniProtKB-KW"/>
</dbReference>
<dbReference type="InterPro" id="IPR003593">
    <property type="entry name" value="AAA+_ATPase"/>
</dbReference>
<sequence>MSRLEVSVSFAYGEREALREVEFTAERGEFLAVIGPNGAGKSTLLKCMVGILRPKGRVTFDGRNILELKPRERAKLITYVPQSSIPEFAFTIEEFVELGTYATRGDVEGALKRVGLWERRGEQITALSGGEYQLALIARALAQGSETILLDEPTSHLDINHALGIMELLRELSGEKVIIAVLHDLNLALRYADRLILLHGGRKAWEGKPDELEPEIIERVYGVTARIVEVDGHRVILPELAKV</sequence>
<feature type="domain" description="ABC transporter" evidence="4">
    <location>
        <begin position="1"/>
        <end position="225"/>
    </location>
</feature>
<keyword evidence="3" id="KW-0067">ATP-binding</keyword>
<dbReference type="InterPro" id="IPR027417">
    <property type="entry name" value="P-loop_NTPase"/>
</dbReference>
<keyword evidence="2" id="KW-0547">Nucleotide-binding</keyword>
<dbReference type="OrthoDB" id="24644at2157"/>
<dbReference type="RefSeq" id="WP_088863086.1">
    <property type="nucleotide sequence ID" value="NZ_CP014854.1"/>
</dbReference>
<dbReference type="EMBL" id="CP014854">
    <property type="protein sequence ID" value="ASI99144.1"/>
    <property type="molecule type" value="Genomic_DNA"/>
</dbReference>
<accession>A0A218P2J2</accession>
<dbReference type="KEGG" id="tce:A3L02_05980"/>
<dbReference type="Proteomes" id="UP000197156">
    <property type="component" value="Chromosome"/>
</dbReference>
<protein>
    <submittedName>
        <fullName evidence="5">Iron ABC transporter permease</fullName>
    </submittedName>
</protein>
<evidence type="ECO:0000313" key="5">
    <source>
        <dbReference type="EMBL" id="ASI99144.1"/>
    </source>
</evidence>
<dbReference type="Gene3D" id="3.40.50.300">
    <property type="entry name" value="P-loop containing nucleotide triphosphate hydrolases"/>
    <property type="match status" value="1"/>
</dbReference>
<evidence type="ECO:0000259" key="4">
    <source>
        <dbReference type="PROSITE" id="PS50893"/>
    </source>
</evidence>
<dbReference type="PANTHER" id="PTHR42794">
    <property type="entry name" value="HEMIN IMPORT ATP-BINDING PROTEIN HMUV"/>
    <property type="match status" value="1"/>
</dbReference>
<evidence type="ECO:0000256" key="1">
    <source>
        <dbReference type="ARBA" id="ARBA00022448"/>
    </source>
</evidence>
<evidence type="ECO:0000313" key="6">
    <source>
        <dbReference type="Proteomes" id="UP000197156"/>
    </source>
</evidence>
<dbReference type="GeneID" id="33324289"/>
<keyword evidence="1" id="KW-0813">Transport</keyword>
<dbReference type="InterPro" id="IPR003439">
    <property type="entry name" value="ABC_transporter-like_ATP-bd"/>
</dbReference>
<dbReference type="GO" id="GO:0016887">
    <property type="term" value="F:ATP hydrolysis activity"/>
    <property type="evidence" value="ECO:0007669"/>
    <property type="project" value="InterPro"/>
</dbReference>
<reference evidence="5 6" key="1">
    <citation type="submission" date="2016-03" db="EMBL/GenBank/DDBJ databases">
        <title>Complete genome sequence of Thermococcus celer.</title>
        <authorList>
            <person name="Oger P.M."/>
        </authorList>
    </citation>
    <scope>NUCLEOTIDE SEQUENCE [LARGE SCALE GENOMIC DNA]</scope>
    <source>
        <strain evidence="5 6">Vu 13</strain>
    </source>
</reference>
<evidence type="ECO:0000256" key="3">
    <source>
        <dbReference type="ARBA" id="ARBA00022840"/>
    </source>
</evidence>
<dbReference type="CDD" id="cd03214">
    <property type="entry name" value="ABC_Iron-Siderophores_B12_Hemin"/>
    <property type="match status" value="1"/>
</dbReference>
<dbReference type="PANTHER" id="PTHR42794:SF2">
    <property type="entry name" value="ABC TRANSPORTER ATP-BINDING PROTEIN"/>
    <property type="match status" value="1"/>
</dbReference>
<dbReference type="FunFam" id="3.40.50.300:FF:000134">
    <property type="entry name" value="Iron-enterobactin ABC transporter ATP-binding protein"/>
    <property type="match status" value="1"/>
</dbReference>